<dbReference type="Pfam" id="PF01381">
    <property type="entry name" value="HTH_3"/>
    <property type="match status" value="1"/>
</dbReference>
<dbReference type="SMART" id="SM00530">
    <property type="entry name" value="HTH_XRE"/>
    <property type="match status" value="1"/>
</dbReference>
<feature type="domain" description="HTH cro/C1-type" evidence="2">
    <location>
        <begin position="6"/>
        <end position="61"/>
    </location>
</feature>
<keyword evidence="5" id="KW-1185">Reference proteome</keyword>
<dbReference type="InterPro" id="IPR010982">
    <property type="entry name" value="Lambda_DNA-bd_dom_sf"/>
</dbReference>
<gene>
    <name evidence="4" type="ORF">ACFSB2_05485</name>
</gene>
<evidence type="ECO:0000259" key="3">
    <source>
        <dbReference type="PROSITE" id="PS51500"/>
    </source>
</evidence>
<evidence type="ECO:0000313" key="4">
    <source>
        <dbReference type="EMBL" id="MFD1674164.1"/>
    </source>
</evidence>
<reference evidence="5" key="1">
    <citation type="journal article" date="2019" name="Int. J. Syst. Evol. Microbiol.">
        <title>The Global Catalogue of Microorganisms (GCM) 10K type strain sequencing project: providing services to taxonomists for standard genome sequencing and annotation.</title>
        <authorList>
            <consortium name="The Broad Institute Genomics Platform"/>
            <consortium name="The Broad Institute Genome Sequencing Center for Infectious Disease"/>
            <person name="Wu L."/>
            <person name="Ma J."/>
        </authorList>
    </citation>
    <scope>NUCLEOTIDE SEQUENCE [LARGE SCALE GENOMIC DNA]</scope>
    <source>
        <strain evidence="5">CGMCC 1.12286</strain>
    </source>
</reference>
<evidence type="ECO:0000259" key="2">
    <source>
        <dbReference type="PROSITE" id="PS50943"/>
    </source>
</evidence>
<sequence>MIGAVLQSIRQERRMSLSEVAERAGIAKSYLSNIERDIQMNPSIQILNKICNVLGVSVPAVIAEANKVQEEVESLDQEWIDIVREAQRSGIDKEEFKKFMEFQVWRKTNSDN</sequence>
<dbReference type="EMBL" id="JBHUCX010000018">
    <property type="protein sequence ID" value="MFD1674164.1"/>
    <property type="molecule type" value="Genomic_DNA"/>
</dbReference>
<organism evidence="4 5">
    <name type="scientific">Alicyclobacillus fodiniaquatilis</name>
    <dbReference type="NCBI Taxonomy" id="1661150"/>
    <lineage>
        <taxon>Bacteria</taxon>
        <taxon>Bacillati</taxon>
        <taxon>Bacillota</taxon>
        <taxon>Bacilli</taxon>
        <taxon>Bacillales</taxon>
        <taxon>Alicyclobacillaceae</taxon>
        <taxon>Alicyclobacillus</taxon>
    </lineage>
</organism>
<dbReference type="PROSITE" id="PS50943">
    <property type="entry name" value="HTH_CROC1"/>
    <property type="match status" value="1"/>
</dbReference>
<dbReference type="SUPFAM" id="SSF47406">
    <property type="entry name" value="SinR repressor dimerisation domain-like"/>
    <property type="match status" value="1"/>
</dbReference>
<feature type="domain" description="Sin" evidence="3">
    <location>
        <begin position="66"/>
        <end position="104"/>
    </location>
</feature>
<evidence type="ECO:0000313" key="5">
    <source>
        <dbReference type="Proteomes" id="UP001597079"/>
    </source>
</evidence>
<dbReference type="InterPro" id="IPR036281">
    <property type="entry name" value="SinR/SinI_dimer_dom_sf"/>
</dbReference>
<dbReference type="SUPFAM" id="SSF47413">
    <property type="entry name" value="lambda repressor-like DNA-binding domains"/>
    <property type="match status" value="1"/>
</dbReference>
<evidence type="ECO:0000256" key="1">
    <source>
        <dbReference type="ARBA" id="ARBA00023125"/>
    </source>
</evidence>
<dbReference type="PANTHER" id="PTHR46797:SF1">
    <property type="entry name" value="METHYLPHOSPHONATE SYNTHASE"/>
    <property type="match status" value="1"/>
</dbReference>
<dbReference type="Gene3D" id="1.10.260.40">
    <property type="entry name" value="lambda repressor-like DNA-binding domains"/>
    <property type="match status" value="1"/>
</dbReference>
<dbReference type="InterPro" id="IPR001387">
    <property type="entry name" value="Cro/C1-type_HTH"/>
</dbReference>
<dbReference type="CDD" id="cd00093">
    <property type="entry name" value="HTH_XRE"/>
    <property type="match status" value="1"/>
</dbReference>
<name>A0ABW4JDK1_9BACL</name>
<protein>
    <submittedName>
        <fullName evidence="4">Helix-turn-helix domain-containing protein</fullName>
    </submittedName>
</protein>
<dbReference type="Proteomes" id="UP001597079">
    <property type="component" value="Unassembled WGS sequence"/>
</dbReference>
<dbReference type="InterPro" id="IPR010981">
    <property type="entry name" value="SinR/SinI_dimer_dom"/>
</dbReference>
<dbReference type="PANTHER" id="PTHR46797">
    <property type="entry name" value="HTH-TYPE TRANSCRIPTIONAL REGULATOR"/>
    <property type="match status" value="1"/>
</dbReference>
<dbReference type="RefSeq" id="WP_377941963.1">
    <property type="nucleotide sequence ID" value="NZ_JBHUCX010000018.1"/>
</dbReference>
<keyword evidence="1" id="KW-0238">DNA-binding</keyword>
<dbReference type="Pfam" id="PF08671">
    <property type="entry name" value="SinI"/>
    <property type="match status" value="1"/>
</dbReference>
<proteinExistence type="predicted"/>
<accession>A0ABW4JDK1</accession>
<dbReference type="PROSITE" id="PS51500">
    <property type="entry name" value="SIN"/>
    <property type="match status" value="1"/>
</dbReference>
<dbReference type="InterPro" id="IPR050807">
    <property type="entry name" value="TransReg_Diox_bact_type"/>
</dbReference>
<comment type="caution">
    <text evidence="4">The sequence shown here is derived from an EMBL/GenBank/DDBJ whole genome shotgun (WGS) entry which is preliminary data.</text>
</comment>